<feature type="compositionally biased region" description="Basic and acidic residues" evidence="6">
    <location>
        <begin position="466"/>
        <end position="488"/>
    </location>
</feature>
<dbReference type="Gene3D" id="1.20.1720.10">
    <property type="entry name" value="Multidrug resistance protein D"/>
    <property type="match status" value="1"/>
</dbReference>
<dbReference type="OrthoDB" id="2441642at2759"/>
<dbReference type="InterPro" id="IPR020846">
    <property type="entry name" value="MFS_dom"/>
</dbReference>
<feature type="transmembrane region" description="Helical" evidence="7">
    <location>
        <begin position="340"/>
        <end position="360"/>
    </location>
</feature>
<evidence type="ECO:0000256" key="3">
    <source>
        <dbReference type="ARBA" id="ARBA00022692"/>
    </source>
</evidence>
<dbReference type="RefSeq" id="XP_033393704.1">
    <property type="nucleotide sequence ID" value="XM_033537406.1"/>
</dbReference>
<evidence type="ECO:0000256" key="5">
    <source>
        <dbReference type="ARBA" id="ARBA00023136"/>
    </source>
</evidence>
<feature type="region of interest" description="Disordered" evidence="6">
    <location>
        <begin position="465"/>
        <end position="488"/>
    </location>
</feature>
<dbReference type="GO" id="GO:0022857">
    <property type="term" value="F:transmembrane transporter activity"/>
    <property type="evidence" value="ECO:0007669"/>
    <property type="project" value="InterPro"/>
</dbReference>
<dbReference type="PROSITE" id="PS00216">
    <property type="entry name" value="SUGAR_TRANSPORT_1"/>
    <property type="match status" value="1"/>
</dbReference>
<reference evidence="9" key="1">
    <citation type="journal article" date="2020" name="Stud. Mycol.">
        <title>101 Dothideomycetes genomes: a test case for predicting lifestyles and emergence of pathogens.</title>
        <authorList>
            <person name="Haridas S."/>
            <person name="Albert R."/>
            <person name="Binder M."/>
            <person name="Bloem J."/>
            <person name="Labutti K."/>
            <person name="Salamov A."/>
            <person name="Andreopoulos B."/>
            <person name="Baker S."/>
            <person name="Barry K."/>
            <person name="Bills G."/>
            <person name="Bluhm B."/>
            <person name="Cannon C."/>
            <person name="Castanera R."/>
            <person name="Culley D."/>
            <person name="Daum C."/>
            <person name="Ezra D."/>
            <person name="Gonzalez J."/>
            <person name="Henrissat B."/>
            <person name="Kuo A."/>
            <person name="Liang C."/>
            <person name="Lipzen A."/>
            <person name="Lutzoni F."/>
            <person name="Magnuson J."/>
            <person name="Mondo S."/>
            <person name="Nolan M."/>
            <person name="Ohm R."/>
            <person name="Pangilinan J."/>
            <person name="Park H.-J."/>
            <person name="Ramirez L."/>
            <person name="Alfaro M."/>
            <person name="Sun H."/>
            <person name="Tritt A."/>
            <person name="Yoshinaga Y."/>
            <person name="Zwiers L.-H."/>
            <person name="Turgeon B."/>
            <person name="Goodwin S."/>
            <person name="Spatafora J."/>
            <person name="Crous P."/>
            <person name="Grigoriev I."/>
        </authorList>
    </citation>
    <scope>NUCLEOTIDE SEQUENCE</scope>
    <source>
        <strain evidence="9">CBS 121167</strain>
    </source>
</reference>
<organism evidence="9 10">
    <name type="scientific">Aplosporella prunicola CBS 121167</name>
    <dbReference type="NCBI Taxonomy" id="1176127"/>
    <lineage>
        <taxon>Eukaryota</taxon>
        <taxon>Fungi</taxon>
        <taxon>Dikarya</taxon>
        <taxon>Ascomycota</taxon>
        <taxon>Pezizomycotina</taxon>
        <taxon>Dothideomycetes</taxon>
        <taxon>Dothideomycetes incertae sedis</taxon>
        <taxon>Botryosphaeriales</taxon>
        <taxon>Aplosporellaceae</taxon>
        <taxon>Aplosporella</taxon>
    </lineage>
</organism>
<dbReference type="SUPFAM" id="SSF103473">
    <property type="entry name" value="MFS general substrate transporter"/>
    <property type="match status" value="1"/>
</dbReference>
<proteinExistence type="predicted"/>
<dbReference type="Gene3D" id="1.20.1250.20">
    <property type="entry name" value="MFS general substrate transporter like domains"/>
    <property type="match status" value="1"/>
</dbReference>
<dbReference type="Proteomes" id="UP000799438">
    <property type="component" value="Unassembled WGS sequence"/>
</dbReference>
<feature type="domain" description="Major facilitator superfamily (MFS) profile" evidence="8">
    <location>
        <begin position="1"/>
        <end position="462"/>
    </location>
</feature>
<evidence type="ECO:0000256" key="7">
    <source>
        <dbReference type="SAM" id="Phobius"/>
    </source>
</evidence>
<evidence type="ECO:0000256" key="1">
    <source>
        <dbReference type="ARBA" id="ARBA00004141"/>
    </source>
</evidence>
<dbReference type="FunFam" id="1.20.1720.10:FF:000009">
    <property type="entry name" value="MFS multidrug transporter"/>
    <property type="match status" value="1"/>
</dbReference>
<feature type="transmembrane region" description="Helical" evidence="7">
    <location>
        <begin position="252"/>
        <end position="273"/>
    </location>
</feature>
<evidence type="ECO:0000313" key="9">
    <source>
        <dbReference type="EMBL" id="KAF2137991.1"/>
    </source>
</evidence>
<dbReference type="EMBL" id="ML995498">
    <property type="protein sequence ID" value="KAF2137991.1"/>
    <property type="molecule type" value="Genomic_DNA"/>
</dbReference>
<evidence type="ECO:0000256" key="6">
    <source>
        <dbReference type="SAM" id="MobiDB-lite"/>
    </source>
</evidence>
<evidence type="ECO:0000313" key="10">
    <source>
        <dbReference type="Proteomes" id="UP000799438"/>
    </source>
</evidence>
<dbReference type="PANTHER" id="PTHR23502:SF51">
    <property type="entry name" value="QUINIDINE RESISTANCE PROTEIN 1-RELATED"/>
    <property type="match status" value="1"/>
</dbReference>
<dbReference type="GO" id="GO:0005886">
    <property type="term" value="C:plasma membrane"/>
    <property type="evidence" value="ECO:0007669"/>
    <property type="project" value="TreeGrafter"/>
</dbReference>
<keyword evidence="10" id="KW-1185">Reference proteome</keyword>
<dbReference type="AlphaFoldDB" id="A0A6A6B5F8"/>
<accession>A0A6A6B5F8</accession>
<keyword evidence="5 7" id="KW-0472">Membrane</keyword>
<evidence type="ECO:0000256" key="4">
    <source>
        <dbReference type="ARBA" id="ARBA00022989"/>
    </source>
</evidence>
<feature type="transmembrane region" description="Helical" evidence="7">
    <location>
        <begin position="33"/>
        <end position="52"/>
    </location>
</feature>
<dbReference type="PROSITE" id="PS50850">
    <property type="entry name" value="MFS"/>
    <property type="match status" value="1"/>
</dbReference>
<gene>
    <name evidence="9" type="ORF">K452DRAFT_235102</name>
</gene>
<feature type="transmembrane region" description="Helical" evidence="7">
    <location>
        <begin position="122"/>
        <end position="147"/>
    </location>
</feature>
<feature type="transmembrane region" description="Helical" evidence="7">
    <location>
        <begin position="285"/>
        <end position="303"/>
    </location>
</feature>
<dbReference type="InterPro" id="IPR036259">
    <property type="entry name" value="MFS_trans_sf"/>
</dbReference>
<dbReference type="GO" id="GO:0042908">
    <property type="term" value="P:xenobiotic transport"/>
    <property type="evidence" value="ECO:0007669"/>
    <property type="project" value="UniProtKB-ARBA"/>
</dbReference>
<dbReference type="GO" id="GO:0140115">
    <property type="term" value="P:export across plasma membrane"/>
    <property type="evidence" value="ECO:0007669"/>
    <property type="project" value="UniProtKB-ARBA"/>
</dbReference>
<evidence type="ECO:0000259" key="8">
    <source>
        <dbReference type="PROSITE" id="PS50850"/>
    </source>
</evidence>
<protein>
    <recommendedName>
        <fullName evidence="8">Major facilitator superfamily (MFS) profile domain-containing protein</fullName>
    </recommendedName>
</protein>
<keyword evidence="3 7" id="KW-0812">Transmembrane</keyword>
<dbReference type="InterPro" id="IPR011701">
    <property type="entry name" value="MFS"/>
</dbReference>
<dbReference type="Pfam" id="PF07690">
    <property type="entry name" value="MFS_1"/>
    <property type="match status" value="1"/>
</dbReference>
<keyword evidence="2" id="KW-0813">Transport</keyword>
<feature type="transmembrane region" description="Helical" evidence="7">
    <location>
        <begin position="153"/>
        <end position="172"/>
    </location>
</feature>
<comment type="subcellular location">
    <subcellularLocation>
        <location evidence="1">Membrane</location>
        <topology evidence="1">Multi-pass membrane protein</topology>
    </subcellularLocation>
</comment>
<feature type="transmembrane region" description="Helical" evidence="7">
    <location>
        <begin position="408"/>
        <end position="429"/>
    </location>
</feature>
<name>A0A6A6B5F8_9PEZI</name>
<keyword evidence="4 7" id="KW-1133">Transmembrane helix</keyword>
<evidence type="ECO:0000256" key="2">
    <source>
        <dbReference type="ARBA" id="ARBA00022448"/>
    </source>
</evidence>
<feature type="transmembrane region" description="Helical" evidence="7">
    <location>
        <begin position="435"/>
        <end position="453"/>
    </location>
</feature>
<sequence length="488" mass="53675">MCACAAFFSPTSANIYYPALNTLSRELKVSDELINLTLTIYSIFQGLAPTIIGGLSDIAGRRPAYIIGFIIYLGACIGIALQDDYVALMILRAMQSTGSSGTIALANGVVADIATSAERGTWMGWATAGPMIGPAAAPIIGGILAQFLGWRSIFWFLVILTGIFLVPFITTFPETARNVVGNGSIPPQGWNMSLLNYFQARKAHKDSDELTRTVSRETERQAQARLAKQRKLRFPNPLNTLRIIKEPDVGLLLFYNSLVYTAFLDVASSAPYLYSQIYHFNDLQVGLAFIPFGFGAFCAPLVNGRMLDANYRRIARQLGMTVDRKRGDDLRNFPIERARIEVAVPLVAIGMAALTAYGWVMQAETNLAAPLIFFFIMGLTITGAFNVLNLLIVDLYPLSPATATAANNLVRCLVGAGGSGVVIFMIKAMGRGWCFTLHALIVLAASPILWVLVKWGPTWREKRRVRAEEATKRKEEKRMREKGENERV</sequence>
<feature type="transmembrane region" description="Helical" evidence="7">
    <location>
        <begin position="372"/>
        <end position="396"/>
    </location>
</feature>
<dbReference type="InterPro" id="IPR005829">
    <property type="entry name" value="Sugar_transporter_CS"/>
</dbReference>
<dbReference type="GeneID" id="54294902"/>
<dbReference type="PANTHER" id="PTHR23502">
    <property type="entry name" value="MAJOR FACILITATOR SUPERFAMILY"/>
    <property type="match status" value="1"/>
</dbReference>
<feature type="transmembrane region" description="Helical" evidence="7">
    <location>
        <begin position="64"/>
        <end position="81"/>
    </location>
</feature>